<protein>
    <submittedName>
        <fullName evidence="1">Uncharacterized protein</fullName>
    </submittedName>
</protein>
<dbReference type="AlphaFoldDB" id="A0A1L5PCU0"/>
<gene>
    <name evidence="1" type="ORF">AM571_PC00069</name>
</gene>
<geneLocation type="plasmid" evidence="2">
    <name>prsp8c3c</name>
</geneLocation>
<dbReference type="RefSeq" id="WP_074063792.1">
    <property type="nucleotide sequence ID" value="NZ_CP017244.1"/>
</dbReference>
<reference evidence="1 2" key="1">
    <citation type="submission" date="2016-09" db="EMBL/GenBank/DDBJ databases">
        <title>The complete genome sequences of Rhizobium gallicum, symbiovars gallicum and phaseoli, symbionts associated to common bean (Phaseolus vulgaris).</title>
        <authorList>
            <person name="Bustos P."/>
            <person name="Santamaria R.I."/>
            <person name="Perez-Carrascal O.M."/>
            <person name="Juarez S."/>
            <person name="Lozano L."/>
            <person name="Martinez-Flores I."/>
            <person name="Martinez-Romero E."/>
            <person name="Cevallos M."/>
            <person name="Romero D."/>
            <person name="Davila G."/>
            <person name="Gonzalez V."/>
        </authorList>
    </citation>
    <scope>NUCLEOTIDE SEQUENCE [LARGE SCALE GENOMIC DNA]</scope>
    <source>
        <strain evidence="1 2">8C-3</strain>
        <plasmid evidence="2">Plasmid prsp8c3c</plasmid>
    </source>
</reference>
<sequence length="123" mass="13113">MTSLQMPLPFLQFSPFGAAVLAGTKFQAEFAGAALRYQIEGLSFLLDRIGKDVTFVGALTNPQAAREASDLINDFSAQMITDYARETSRIFAVAAKIADETATIAHGEALRTIEDIAASSVAP</sequence>
<evidence type="ECO:0000313" key="2">
    <source>
        <dbReference type="Proteomes" id="UP000185109"/>
    </source>
</evidence>
<accession>A0A1L5PCU0</accession>
<proteinExistence type="predicted"/>
<organism evidence="1 2">
    <name type="scientific">Rhizobium etli 8C-3</name>
    <dbReference type="NCBI Taxonomy" id="538025"/>
    <lineage>
        <taxon>Bacteria</taxon>
        <taxon>Pseudomonadati</taxon>
        <taxon>Pseudomonadota</taxon>
        <taxon>Alphaproteobacteria</taxon>
        <taxon>Hyphomicrobiales</taxon>
        <taxon>Rhizobiaceae</taxon>
        <taxon>Rhizobium/Agrobacterium group</taxon>
        <taxon>Rhizobium</taxon>
    </lineage>
</organism>
<name>A0A1L5PCU0_RHIET</name>
<keyword evidence="1" id="KW-0614">Plasmid</keyword>
<dbReference type="EMBL" id="CP017244">
    <property type="protein sequence ID" value="APO77816.1"/>
    <property type="molecule type" value="Genomic_DNA"/>
</dbReference>
<dbReference type="Proteomes" id="UP000185109">
    <property type="component" value="Plasmid pRsp8C3c"/>
</dbReference>
<evidence type="ECO:0000313" key="1">
    <source>
        <dbReference type="EMBL" id="APO77816.1"/>
    </source>
</evidence>